<organism evidence="1 2">
    <name type="scientific">Steinernema carpocapsae</name>
    <name type="common">Entomopathogenic nematode</name>
    <dbReference type="NCBI Taxonomy" id="34508"/>
    <lineage>
        <taxon>Eukaryota</taxon>
        <taxon>Metazoa</taxon>
        <taxon>Ecdysozoa</taxon>
        <taxon>Nematoda</taxon>
        <taxon>Chromadorea</taxon>
        <taxon>Rhabditida</taxon>
        <taxon>Tylenchina</taxon>
        <taxon>Panagrolaimomorpha</taxon>
        <taxon>Strongyloidoidea</taxon>
        <taxon>Steinernematidae</taxon>
        <taxon>Steinernema</taxon>
    </lineage>
</organism>
<proteinExistence type="predicted"/>
<keyword evidence="2" id="KW-1185">Reference proteome</keyword>
<evidence type="ECO:0000313" key="1">
    <source>
        <dbReference type="EMBL" id="TKR88552.1"/>
    </source>
</evidence>
<gene>
    <name evidence="1" type="ORF">L596_012777</name>
</gene>
<reference evidence="1 2" key="2">
    <citation type="journal article" date="2019" name="G3 (Bethesda)">
        <title>Hybrid Assembly of the Genome of the Entomopathogenic Nematode Steinernema carpocapsae Identifies the X-Chromosome.</title>
        <authorList>
            <person name="Serra L."/>
            <person name="Macchietto M."/>
            <person name="Macias-Munoz A."/>
            <person name="McGill C.J."/>
            <person name="Rodriguez I.M."/>
            <person name="Rodriguez B."/>
            <person name="Murad R."/>
            <person name="Mortazavi A."/>
        </authorList>
    </citation>
    <scope>NUCLEOTIDE SEQUENCE [LARGE SCALE GENOMIC DNA]</scope>
    <source>
        <strain evidence="1 2">ALL</strain>
    </source>
</reference>
<dbReference type="Proteomes" id="UP000298663">
    <property type="component" value="Unassembled WGS sequence"/>
</dbReference>
<dbReference type="EMBL" id="AZBU02000003">
    <property type="protein sequence ID" value="TKR88552.1"/>
    <property type="molecule type" value="Genomic_DNA"/>
</dbReference>
<protein>
    <submittedName>
        <fullName evidence="1">Uncharacterized protein</fullName>
    </submittedName>
</protein>
<evidence type="ECO:0000313" key="2">
    <source>
        <dbReference type="Proteomes" id="UP000298663"/>
    </source>
</evidence>
<dbReference type="AlphaFoldDB" id="A0A4U5NYF1"/>
<comment type="caution">
    <text evidence="1">The sequence shown here is derived from an EMBL/GenBank/DDBJ whole genome shotgun (WGS) entry which is preliminary data.</text>
</comment>
<reference evidence="1 2" key="1">
    <citation type="journal article" date="2015" name="Genome Biol.">
        <title>Comparative genomics of Steinernema reveals deeply conserved gene regulatory networks.</title>
        <authorList>
            <person name="Dillman A.R."/>
            <person name="Macchietto M."/>
            <person name="Porter C.F."/>
            <person name="Rogers A."/>
            <person name="Williams B."/>
            <person name="Antoshechkin I."/>
            <person name="Lee M.M."/>
            <person name="Goodwin Z."/>
            <person name="Lu X."/>
            <person name="Lewis E.E."/>
            <person name="Goodrich-Blair H."/>
            <person name="Stock S.P."/>
            <person name="Adams B.J."/>
            <person name="Sternberg P.W."/>
            <person name="Mortazavi A."/>
        </authorList>
    </citation>
    <scope>NUCLEOTIDE SEQUENCE [LARGE SCALE GENOMIC DNA]</scope>
    <source>
        <strain evidence="1 2">ALL</strain>
    </source>
</reference>
<sequence>MNFFAIKAAATYAVWTSQRVRTLVIAIFNRRPAPTATFWKVVTVLDEQKRPKQIALHPIKHPHPRLLLQTSLP</sequence>
<name>A0A4U5NYF1_STECR</name>
<accession>A0A4U5NYF1</accession>